<evidence type="ECO:0000256" key="2">
    <source>
        <dbReference type="SAM" id="Phobius"/>
    </source>
</evidence>
<reference evidence="3 4" key="1">
    <citation type="submission" date="2016-06" db="EMBL/GenBank/DDBJ databases">
        <title>Evolution of pathogenesis and genome organization in the Tremellales.</title>
        <authorList>
            <person name="Cuomo C."/>
            <person name="Litvintseva A."/>
            <person name="Heitman J."/>
            <person name="Chen Y."/>
            <person name="Sun S."/>
            <person name="Springer D."/>
            <person name="Dromer F."/>
            <person name="Young S."/>
            <person name="Zeng Q."/>
            <person name="Chapman S."/>
            <person name="Gujja S."/>
            <person name="Saif S."/>
            <person name="Birren B."/>
        </authorList>
    </citation>
    <scope>NUCLEOTIDE SEQUENCE [LARGE SCALE GENOMIC DNA]</scope>
    <source>
        <strain evidence="3 4">ATCC 28783</strain>
    </source>
</reference>
<name>A0A4Q1BR71_TREME</name>
<dbReference type="EMBL" id="SDIL01000018">
    <property type="protein sequence ID" value="RXK40449.1"/>
    <property type="molecule type" value="Genomic_DNA"/>
</dbReference>
<organism evidence="3 4">
    <name type="scientific">Tremella mesenterica</name>
    <name type="common">Jelly fungus</name>
    <dbReference type="NCBI Taxonomy" id="5217"/>
    <lineage>
        <taxon>Eukaryota</taxon>
        <taxon>Fungi</taxon>
        <taxon>Dikarya</taxon>
        <taxon>Basidiomycota</taxon>
        <taxon>Agaricomycotina</taxon>
        <taxon>Tremellomycetes</taxon>
        <taxon>Tremellales</taxon>
        <taxon>Tremellaceae</taxon>
        <taxon>Tremella</taxon>
    </lineage>
</organism>
<evidence type="ECO:0000313" key="3">
    <source>
        <dbReference type="EMBL" id="RXK40449.1"/>
    </source>
</evidence>
<evidence type="ECO:0000256" key="1">
    <source>
        <dbReference type="SAM" id="MobiDB-lite"/>
    </source>
</evidence>
<keyword evidence="2" id="KW-1133">Transmembrane helix</keyword>
<protein>
    <submittedName>
        <fullName evidence="3">Uncharacterized protein</fullName>
    </submittedName>
</protein>
<feature type="compositionally biased region" description="Basic and acidic residues" evidence="1">
    <location>
        <begin position="175"/>
        <end position="211"/>
    </location>
</feature>
<feature type="transmembrane region" description="Helical" evidence="2">
    <location>
        <begin position="70"/>
        <end position="92"/>
    </location>
</feature>
<dbReference type="InParanoid" id="A0A4Q1BR71"/>
<feature type="region of interest" description="Disordered" evidence="1">
    <location>
        <begin position="98"/>
        <end position="137"/>
    </location>
</feature>
<keyword evidence="4" id="KW-1185">Reference proteome</keyword>
<gene>
    <name evidence="3" type="ORF">M231_02282</name>
</gene>
<comment type="caution">
    <text evidence="3">The sequence shown here is derived from an EMBL/GenBank/DDBJ whole genome shotgun (WGS) entry which is preliminary data.</text>
</comment>
<feature type="region of interest" description="Disordered" evidence="1">
    <location>
        <begin position="173"/>
        <end position="211"/>
    </location>
</feature>
<dbReference type="Proteomes" id="UP000289152">
    <property type="component" value="Unassembled WGS sequence"/>
</dbReference>
<keyword evidence="2" id="KW-0472">Membrane</keyword>
<keyword evidence="2" id="KW-0812">Transmembrane</keyword>
<dbReference type="VEuPathDB" id="FungiDB:TREMEDRAFT_65407"/>
<proteinExistence type="predicted"/>
<accession>A0A4Q1BR71</accession>
<sequence>MPAISLLSRSELSVEYPTYYRRWLETVSGLSNPNGWGHSADTDTHPINTANTANTTDDSNVPFAGPNPTTFILCGIFAVVLVALLFIGCAFFGRSKPEEESTTEANIGQGREIPLQTTSATQSTFSSDSEEDFNEKSSDRIQGMMSHGIVYPSEGKEKEKDKEEKDYCKANFDQSHPHYDLGDRHDHHYHQEEGSEKKTMDKKKESSSKEITSKLSTCKSITFKDSSSTENNFKLSTSKEITSRDSPWKEIKSILATSTEIKFDNCHFKETTSTSTSTSRLSTCKEITFKETTSKEITNLKDDTEKKIQLQSKNPFDEKNQIIIPKKPIGGKYYIPSKRHNFHDPGRDSIDELPFHYDDRPLSEILEEDEDDIKSIRSFNTVLAAAISNPMSKDFVISKQPSTPVVSFKSSTTIIGTTIEHPLQDSDIADHTSKQISEYTHKTFTPKRDEKMIGMIGNTPPLNFHHSTNKNRQMGKGLETPDSENDSGSYMKIMTRKMEQYEDGTFPPSPESMTG</sequence>
<dbReference type="AlphaFoldDB" id="A0A4Q1BR71"/>
<feature type="region of interest" description="Disordered" evidence="1">
    <location>
        <begin position="146"/>
        <end position="165"/>
    </location>
</feature>
<feature type="compositionally biased region" description="Basic and acidic residues" evidence="1">
    <location>
        <begin position="154"/>
        <end position="165"/>
    </location>
</feature>
<evidence type="ECO:0000313" key="4">
    <source>
        <dbReference type="Proteomes" id="UP000289152"/>
    </source>
</evidence>
<feature type="region of interest" description="Disordered" evidence="1">
    <location>
        <begin position="461"/>
        <end position="488"/>
    </location>
</feature>
<feature type="compositionally biased region" description="Low complexity" evidence="1">
    <location>
        <begin position="117"/>
        <end position="127"/>
    </location>
</feature>